<dbReference type="PANTHER" id="PTHR46880">
    <property type="entry name" value="RAS-ASSOCIATING DOMAIN-CONTAINING PROTEIN"/>
    <property type="match status" value="1"/>
</dbReference>
<gene>
    <name evidence="2" type="ORF">MCOR_44836</name>
</gene>
<dbReference type="AlphaFoldDB" id="A0A6J8DUP1"/>
<dbReference type="PANTHER" id="PTHR46880:SF5">
    <property type="entry name" value="DUF4371 DOMAIN-CONTAINING PROTEIN"/>
    <property type="match status" value="1"/>
</dbReference>
<sequence>MVAIFQCLRTLYKDCTAVGHLKKMRNVRFLAGIYILTEVLPKLAKLSKTFQESTISFACIEPCIEKTTDDLDAALKGETVSKFEEELGVDGKYETLELNPTQHQLEQMKANHFYDDVESRDEVKAKWASYKYHLMKIKDETQRDKQEGTLTEYTLQKIMQLKSQQGYIFPKLAKIAAVILSLPVSNAWPERGASAVKRIKNRMRNRLKNTMLSSLLQVAVNGPPVCESEQLMKKCVQSWYEIKSRRKLQVSKSTLPL</sequence>
<dbReference type="InterPro" id="IPR008906">
    <property type="entry name" value="HATC_C_dom"/>
</dbReference>
<dbReference type="InterPro" id="IPR012337">
    <property type="entry name" value="RNaseH-like_sf"/>
</dbReference>
<dbReference type="EMBL" id="CACVKT020007908">
    <property type="protein sequence ID" value="CAC5411786.1"/>
    <property type="molecule type" value="Genomic_DNA"/>
</dbReference>
<protein>
    <recommendedName>
        <fullName evidence="1">HAT C-terminal dimerisation domain-containing protein</fullName>
    </recommendedName>
</protein>
<evidence type="ECO:0000313" key="2">
    <source>
        <dbReference type="EMBL" id="CAC5411786.1"/>
    </source>
</evidence>
<dbReference type="SUPFAM" id="SSF53098">
    <property type="entry name" value="Ribonuclease H-like"/>
    <property type="match status" value="1"/>
</dbReference>
<proteinExistence type="predicted"/>
<dbReference type="OrthoDB" id="10059291at2759"/>
<name>A0A6J8DUP1_MYTCO</name>
<organism evidence="2 3">
    <name type="scientific">Mytilus coruscus</name>
    <name type="common">Sea mussel</name>
    <dbReference type="NCBI Taxonomy" id="42192"/>
    <lineage>
        <taxon>Eukaryota</taxon>
        <taxon>Metazoa</taxon>
        <taxon>Spiralia</taxon>
        <taxon>Lophotrochozoa</taxon>
        <taxon>Mollusca</taxon>
        <taxon>Bivalvia</taxon>
        <taxon>Autobranchia</taxon>
        <taxon>Pteriomorphia</taxon>
        <taxon>Mytilida</taxon>
        <taxon>Mytiloidea</taxon>
        <taxon>Mytilidae</taxon>
        <taxon>Mytilinae</taxon>
        <taxon>Mytilus</taxon>
    </lineage>
</organism>
<feature type="domain" description="HAT C-terminal dimerisation" evidence="1">
    <location>
        <begin position="156"/>
        <end position="216"/>
    </location>
</feature>
<dbReference type="Proteomes" id="UP000507470">
    <property type="component" value="Unassembled WGS sequence"/>
</dbReference>
<evidence type="ECO:0000313" key="3">
    <source>
        <dbReference type="Proteomes" id="UP000507470"/>
    </source>
</evidence>
<accession>A0A6J8DUP1</accession>
<reference evidence="2 3" key="1">
    <citation type="submission" date="2020-06" db="EMBL/GenBank/DDBJ databases">
        <authorList>
            <person name="Li R."/>
            <person name="Bekaert M."/>
        </authorList>
    </citation>
    <scope>NUCLEOTIDE SEQUENCE [LARGE SCALE GENOMIC DNA]</scope>
    <source>
        <strain evidence="3">wild</strain>
    </source>
</reference>
<dbReference type="Pfam" id="PF05699">
    <property type="entry name" value="Dimer_Tnp_hAT"/>
    <property type="match status" value="1"/>
</dbReference>
<dbReference type="GO" id="GO:0046983">
    <property type="term" value="F:protein dimerization activity"/>
    <property type="evidence" value="ECO:0007669"/>
    <property type="project" value="InterPro"/>
</dbReference>
<keyword evidence="3" id="KW-1185">Reference proteome</keyword>
<evidence type="ECO:0000259" key="1">
    <source>
        <dbReference type="Pfam" id="PF05699"/>
    </source>
</evidence>